<dbReference type="AlphaFoldDB" id="A0A9W4GYK1"/>
<name>A0A9W4GYK1_9ACTN</name>
<feature type="compositionally biased region" description="Basic and acidic residues" evidence="1">
    <location>
        <begin position="152"/>
        <end position="161"/>
    </location>
</feature>
<feature type="compositionally biased region" description="Basic residues" evidence="1">
    <location>
        <begin position="180"/>
        <end position="191"/>
    </location>
</feature>
<dbReference type="Proteomes" id="UP001153328">
    <property type="component" value="Unassembled WGS sequence"/>
</dbReference>
<feature type="compositionally biased region" description="Basic and acidic residues" evidence="1">
    <location>
        <begin position="292"/>
        <end position="311"/>
    </location>
</feature>
<protein>
    <submittedName>
        <fullName evidence="2">Uncharacterized protein</fullName>
    </submittedName>
</protein>
<feature type="compositionally biased region" description="Basic residues" evidence="1">
    <location>
        <begin position="200"/>
        <end position="214"/>
    </location>
</feature>
<organism evidence="2 3">
    <name type="scientific">Actinacidiphila bryophytorum</name>
    <dbReference type="NCBI Taxonomy" id="1436133"/>
    <lineage>
        <taxon>Bacteria</taxon>
        <taxon>Bacillati</taxon>
        <taxon>Actinomycetota</taxon>
        <taxon>Actinomycetes</taxon>
        <taxon>Kitasatosporales</taxon>
        <taxon>Streptomycetaceae</taxon>
        <taxon>Actinacidiphila</taxon>
    </lineage>
</organism>
<feature type="compositionally biased region" description="Basic and acidic residues" evidence="1">
    <location>
        <begin position="123"/>
        <end position="142"/>
    </location>
</feature>
<evidence type="ECO:0000313" key="2">
    <source>
        <dbReference type="EMBL" id="CAG7600356.1"/>
    </source>
</evidence>
<comment type="caution">
    <text evidence="2">The sequence shown here is derived from an EMBL/GenBank/DDBJ whole genome shotgun (WGS) entry which is preliminary data.</text>
</comment>
<gene>
    <name evidence="2" type="ORF">SBRY_10319</name>
</gene>
<feature type="compositionally biased region" description="Pro residues" evidence="1">
    <location>
        <begin position="429"/>
        <end position="444"/>
    </location>
</feature>
<proteinExistence type="predicted"/>
<keyword evidence="3" id="KW-1185">Reference proteome</keyword>
<feature type="compositionally biased region" description="Basic residues" evidence="1">
    <location>
        <begin position="14"/>
        <end position="26"/>
    </location>
</feature>
<feature type="region of interest" description="Disordered" evidence="1">
    <location>
        <begin position="1"/>
        <end position="26"/>
    </location>
</feature>
<feature type="region of interest" description="Disordered" evidence="1">
    <location>
        <begin position="82"/>
        <end position="444"/>
    </location>
</feature>
<evidence type="ECO:0000313" key="3">
    <source>
        <dbReference type="Proteomes" id="UP001153328"/>
    </source>
</evidence>
<feature type="compositionally biased region" description="Basic residues" evidence="1">
    <location>
        <begin position="320"/>
        <end position="392"/>
    </location>
</feature>
<evidence type="ECO:0000256" key="1">
    <source>
        <dbReference type="SAM" id="MobiDB-lite"/>
    </source>
</evidence>
<feature type="compositionally biased region" description="Low complexity" evidence="1">
    <location>
        <begin position="277"/>
        <end position="291"/>
    </location>
</feature>
<dbReference type="EMBL" id="CAJVAX010000001">
    <property type="protein sequence ID" value="CAG7600356.1"/>
    <property type="molecule type" value="Genomic_DNA"/>
</dbReference>
<feature type="compositionally biased region" description="Basic residues" evidence="1">
    <location>
        <begin position="100"/>
        <end position="113"/>
    </location>
</feature>
<feature type="compositionally biased region" description="Basic residues" evidence="1">
    <location>
        <begin position="222"/>
        <end position="237"/>
    </location>
</feature>
<feature type="compositionally biased region" description="Basic residues" evidence="1">
    <location>
        <begin position="267"/>
        <end position="276"/>
    </location>
</feature>
<reference evidence="2" key="1">
    <citation type="submission" date="2021-06" db="EMBL/GenBank/DDBJ databases">
        <authorList>
            <person name="Arsene-Ploetze F."/>
        </authorList>
    </citation>
    <scope>NUCLEOTIDE SEQUENCE</scope>
    <source>
        <strain evidence="2">SBRY1</strain>
    </source>
</reference>
<accession>A0A9W4GYK1</accession>
<sequence>MAQRQHGGRPADRLRRHRRPRRQHPGLLHRRLLGPARRHHRLPHGPVADQQRQERLHAALLAGHPPLGLPVDLAAVRRGELAGRQRHHRRGARRVDACRGHLRQARQRRHPLRQRCAAGRPGRTADRREGDRERRAAADRPLQRPQQGGVHRVLEGPDRRGRGLAARPDPGRDRAGRPAAGRRRQARRRERRPVAAGPRRGQHHRPGRHRQRLRPHADFLQRRHARRRRHRAGRRQRRGGDTGTDGGRDRVLHRHQPGADRPGRHPGQARRVRRAGRGAALGRRLRLGAVVPDHRPHHDPRRRPEPGDRTDQPLAVRPAQRGRHLQRRRLRGPGRRRHRRRLQRRGRGPRHRRLRRAGRHRLALHGRRPRGHPAVHRGRRRRPLLGRRRLRGRCLEPLPARPRAGPQGLVGRDERPGPAGPGHRRLKEGPPPAPPIPRPAPTPLVPAAVRSACLPRGLFQGGVQL</sequence>